<dbReference type="Gene3D" id="2.60.120.10">
    <property type="entry name" value="Jelly Rolls"/>
    <property type="match status" value="1"/>
</dbReference>
<gene>
    <name evidence="1" type="ORF">BST99_10595</name>
</gene>
<dbReference type="EMBL" id="MQVX01000001">
    <property type="protein sequence ID" value="PQJ16113.1"/>
    <property type="molecule type" value="Genomic_DNA"/>
</dbReference>
<sequence length="137" mass="15740">MICSEINSEGKYSTWDPVHIKELKENKISDDLGHQLIFENEGIVLWSIVLKPGERLPFAKHNKYFSWVCRQGGMAISRNANGCIEMLKFEAGDAGIYDHSEKTGYIRDLQNIGENTLELKLIEFKKDKHNGQFIETH</sequence>
<organism evidence="1 2">
    <name type="scientific">Aureicoccus marinus</name>
    <dbReference type="NCBI Taxonomy" id="754435"/>
    <lineage>
        <taxon>Bacteria</taxon>
        <taxon>Pseudomonadati</taxon>
        <taxon>Bacteroidota</taxon>
        <taxon>Flavobacteriia</taxon>
        <taxon>Flavobacteriales</taxon>
        <taxon>Flavobacteriaceae</taxon>
        <taxon>Aureicoccus</taxon>
    </lineage>
</organism>
<dbReference type="AlphaFoldDB" id="A0A2S7T847"/>
<comment type="caution">
    <text evidence="1">The sequence shown here is derived from an EMBL/GenBank/DDBJ whole genome shotgun (WGS) entry which is preliminary data.</text>
</comment>
<dbReference type="Proteomes" id="UP000239366">
    <property type="component" value="Unassembled WGS sequence"/>
</dbReference>
<dbReference type="InterPro" id="IPR014710">
    <property type="entry name" value="RmlC-like_jellyroll"/>
</dbReference>
<proteinExistence type="predicted"/>
<dbReference type="OrthoDB" id="9800684at2"/>
<name>A0A2S7T847_9FLAO</name>
<evidence type="ECO:0000313" key="2">
    <source>
        <dbReference type="Proteomes" id="UP000239366"/>
    </source>
</evidence>
<protein>
    <submittedName>
        <fullName evidence="1">Uncharacterized protein</fullName>
    </submittedName>
</protein>
<dbReference type="RefSeq" id="WP_105001782.1">
    <property type="nucleotide sequence ID" value="NZ_MQVX01000001.1"/>
</dbReference>
<accession>A0A2S7T847</accession>
<reference evidence="2" key="1">
    <citation type="submission" date="2016-11" db="EMBL/GenBank/DDBJ databases">
        <title>Trade-off between light-utilization and light-protection in marine flavobacteria.</title>
        <authorList>
            <person name="Kumagai Y."/>
            <person name="Yoshizawa S."/>
            <person name="Kogure K."/>
        </authorList>
    </citation>
    <scope>NUCLEOTIDE SEQUENCE [LARGE SCALE GENOMIC DNA]</scope>
    <source>
        <strain evidence="2">SG-18</strain>
    </source>
</reference>
<keyword evidence="2" id="KW-1185">Reference proteome</keyword>
<evidence type="ECO:0000313" key="1">
    <source>
        <dbReference type="EMBL" id="PQJ16113.1"/>
    </source>
</evidence>